<dbReference type="PANTHER" id="PTHR43648:SF1">
    <property type="entry name" value="ELECTRON TRANSFER FLAVOPROTEIN BETA SUBUNIT LYSINE METHYLTRANSFERASE"/>
    <property type="match status" value="1"/>
</dbReference>
<keyword evidence="2" id="KW-0808">Transferase</keyword>
<protein>
    <submittedName>
        <fullName evidence="3">50S ribosomal protein L11 methyltransferase</fullName>
    </submittedName>
</protein>
<dbReference type="Pfam" id="PF06325">
    <property type="entry name" value="PrmA"/>
    <property type="match status" value="1"/>
</dbReference>
<keyword evidence="3" id="KW-0687">Ribonucleoprotein</keyword>
<evidence type="ECO:0000313" key="4">
    <source>
        <dbReference type="Proteomes" id="UP001165427"/>
    </source>
</evidence>
<evidence type="ECO:0000256" key="2">
    <source>
        <dbReference type="ARBA" id="ARBA00022679"/>
    </source>
</evidence>
<organism evidence="3 4">
    <name type="scientific">Desulfatitalea alkaliphila</name>
    <dbReference type="NCBI Taxonomy" id="2929485"/>
    <lineage>
        <taxon>Bacteria</taxon>
        <taxon>Pseudomonadati</taxon>
        <taxon>Thermodesulfobacteriota</taxon>
        <taxon>Desulfobacteria</taxon>
        <taxon>Desulfobacterales</taxon>
        <taxon>Desulfosarcinaceae</taxon>
        <taxon>Desulfatitalea</taxon>
    </lineage>
</organism>
<dbReference type="Gene3D" id="3.40.50.150">
    <property type="entry name" value="Vaccinia Virus protein VP39"/>
    <property type="match status" value="1"/>
</dbReference>
<dbReference type="PANTHER" id="PTHR43648">
    <property type="entry name" value="ELECTRON TRANSFER FLAVOPROTEIN BETA SUBUNIT LYSINE METHYLTRANSFERASE"/>
    <property type="match status" value="1"/>
</dbReference>
<dbReference type="GO" id="GO:0005840">
    <property type="term" value="C:ribosome"/>
    <property type="evidence" value="ECO:0007669"/>
    <property type="project" value="UniProtKB-KW"/>
</dbReference>
<keyword evidence="4" id="KW-1185">Reference proteome</keyword>
<dbReference type="InterPro" id="IPR050078">
    <property type="entry name" value="Ribosomal_L11_MeTrfase_PrmA"/>
</dbReference>
<dbReference type="Proteomes" id="UP001165427">
    <property type="component" value="Unassembled WGS sequence"/>
</dbReference>
<dbReference type="InterPro" id="IPR029063">
    <property type="entry name" value="SAM-dependent_MTases_sf"/>
</dbReference>
<dbReference type="GO" id="GO:0032259">
    <property type="term" value="P:methylation"/>
    <property type="evidence" value="ECO:0007669"/>
    <property type="project" value="UniProtKB-KW"/>
</dbReference>
<proteinExistence type="predicted"/>
<evidence type="ECO:0000313" key="3">
    <source>
        <dbReference type="EMBL" id="MCJ8499250.1"/>
    </source>
</evidence>
<dbReference type="RefSeq" id="WP_246902421.1">
    <property type="nucleotide sequence ID" value="NZ_JALJRB010000001.1"/>
</dbReference>
<name>A0AA41R1U0_9BACT</name>
<dbReference type="SUPFAM" id="SSF53335">
    <property type="entry name" value="S-adenosyl-L-methionine-dependent methyltransferases"/>
    <property type="match status" value="1"/>
</dbReference>
<keyword evidence="3" id="KW-0689">Ribosomal protein</keyword>
<reference evidence="3" key="1">
    <citation type="submission" date="2022-04" db="EMBL/GenBank/DDBJ databases">
        <title>Desulfatitalea alkaliphila sp. nov., a novel anaerobic sulfate-reducing bacterium isolated from terrestrial mud volcano, Taman Peninsula, Russia.</title>
        <authorList>
            <person name="Khomyakova M.A."/>
            <person name="Merkel A.Y."/>
            <person name="Slobodkin A.I."/>
        </authorList>
    </citation>
    <scope>NUCLEOTIDE SEQUENCE</scope>
    <source>
        <strain evidence="3">M08but</strain>
    </source>
</reference>
<dbReference type="AlphaFoldDB" id="A0AA41R1U0"/>
<dbReference type="GO" id="GO:0008276">
    <property type="term" value="F:protein methyltransferase activity"/>
    <property type="evidence" value="ECO:0007669"/>
    <property type="project" value="TreeGrafter"/>
</dbReference>
<accession>A0AA41R1U0</accession>
<keyword evidence="1 3" id="KW-0489">Methyltransferase</keyword>
<sequence>MPPAPSQTIGRPKGDAPLPWPKPYDRLFVYYLKGRVPHGALPDQAAFIGNWEEAGDSFLFFHTPADAAIDALVQQHPRLVLQDRYDMPYDEWQGEAPAAFKVGRLQVVPPWDPAAAAATNDTILLDPGVVFGTGTHPTTRDCLTALQAAFDRRPVNRVFDIGTGTGLLALAAAKLGARAVAAVDLNRLATVTARRNVRCNRMQRRILVVRGDALNFMDRPSDLVVSNIHYDVMRHLIAAPGFSGHRQFILSGLLRSQAREIAYRLHRMGARILGQWEQEGTWFTFHGETGGPSGTG</sequence>
<dbReference type="EMBL" id="JALJRB010000001">
    <property type="protein sequence ID" value="MCJ8499250.1"/>
    <property type="molecule type" value="Genomic_DNA"/>
</dbReference>
<comment type="caution">
    <text evidence="3">The sequence shown here is derived from an EMBL/GenBank/DDBJ whole genome shotgun (WGS) entry which is preliminary data.</text>
</comment>
<gene>
    <name evidence="3" type="ORF">MRX98_01575</name>
</gene>
<evidence type="ECO:0000256" key="1">
    <source>
        <dbReference type="ARBA" id="ARBA00022603"/>
    </source>
</evidence>